<evidence type="ECO:0000313" key="1">
    <source>
        <dbReference type="EMBL" id="SVE56420.1"/>
    </source>
</evidence>
<feature type="non-terminal residue" evidence="1">
    <location>
        <position position="32"/>
    </location>
</feature>
<feature type="non-terminal residue" evidence="1">
    <location>
        <position position="1"/>
    </location>
</feature>
<accession>A0A383EJC2</accession>
<proteinExistence type="predicted"/>
<name>A0A383EJC2_9ZZZZ</name>
<sequence>MAFLKSSQITGLSAKDVDVRGFTQANSINLGD</sequence>
<dbReference type="AlphaFoldDB" id="A0A383EJC2"/>
<organism evidence="1">
    <name type="scientific">marine metagenome</name>
    <dbReference type="NCBI Taxonomy" id="408172"/>
    <lineage>
        <taxon>unclassified sequences</taxon>
        <taxon>metagenomes</taxon>
        <taxon>ecological metagenomes</taxon>
    </lineage>
</organism>
<reference evidence="1" key="1">
    <citation type="submission" date="2018-05" db="EMBL/GenBank/DDBJ databases">
        <authorList>
            <person name="Lanie J.A."/>
            <person name="Ng W.-L."/>
            <person name="Kazmierczak K.M."/>
            <person name="Andrzejewski T.M."/>
            <person name="Davidsen T.M."/>
            <person name="Wayne K.J."/>
            <person name="Tettelin H."/>
            <person name="Glass J.I."/>
            <person name="Rusch D."/>
            <person name="Podicherti R."/>
            <person name="Tsui H.-C.T."/>
            <person name="Winkler M.E."/>
        </authorList>
    </citation>
    <scope>NUCLEOTIDE SEQUENCE</scope>
</reference>
<protein>
    <submittedName>
        <fullName evidence="1">Uncharacterized protein</fullName>
    </submittedName>
</protein>
<gene>
    <name evidence="1" type="ORF">METZ01_LOCUS509274</name>
</gene>
<dbReference type="EMBL" id="UINC01226086">
    <property type="protein sequence ID" value="SVE56420.1"/>
    <property type="molecule type" value="Genomic_DNA"/>
</dbReference>